<evidence type="ECO:0000313" key="2">
    <source>
        <dbReference type="EMBL" id="CAL1382559.1"/>
    </source>
</evidence>
<sequence length="84" mass="9449">MLLRPAADGDDGGSQNHSVQLVPSKSLRPTRSSATSNAEFPPPLRPNHRHHHKLKILINLLGHSSYFRLQIRRPFILRAQLGII</sequence>
<feature type="region of interest" description="Disordered" evidence="1">
    <location>
        <begin position="1"/>
        <end position="48"/>
    </location>
</feature>
<reference evidence="2 3" key="1">
    <citation type="submission" date="2024-04" db="EMBL/GenBank/DDBJ databases">
        <authorList>
            <person name="Fracassetti M."/>
        </authorList>
    </citation>
    <scope>NUCLEOTIDE SEQUENCE [LARGE SCALE GENOMIC DNA]</scope>
</reference>
<accession>A0AAV2E9T7</accession>
<dbReference type="Proteomes" id="UP001497516">
    <property type="component" value="Chromosome 4"/>
</dbReference>
<evidence type="ECO:0000256" key="1">
    <source>
        <dbReference type="SAM" id="MobiDB-lite"/>
    </source>
</evidence>
<organism evidence="2 3">
    <name type="scientific">Linum trigynum</name>
    <dbReference type="NCBI Taxonomy" id="586398"/>
    <lineage>
        <taxon>Eukaryota</taxon>
        <taxon>Viridiplantae</taxon>
        <taxon>Streptophyta</taxon>
        <taxon>Embryophyta</taxon>
        <taxon>Tracheophyta</taxon>
        <taxon>Spermatophyta</taxon>
        <taxon>Magnoliopsida</taxon>
        <taxon>eudicotyledons</taxon>
        <taxon>Gunneridae</taxon>
        <taxon>Pentapetalae</taxon>
        <taxon>rosids</taxon>
        <taxon>fabids</taxon>
        <taxon>Malpighiales</taxon>
        <taxon>Linaceae</taxon>
        <taxon>Linum</taxon>
    </lineage>
</organism>
<dbReference type="EMBL" id="OZ034817">
    <property type="protein sequence ID" value="CAL1382559.1"/>
    <property type="molecule type" value="Genomic_DNA"/>
</dbReference>
<dbReference type="AlphaFoldDB" id="A0AAV2E9T7"/>
<keyword evidence="3" id="KW-1185">Reference proteome</keyword>
<proteinExistence type="predicted"/>
<feature type="compositionally biased region" description="Polar residues" evidence="1">
    <location>
        <begin position="13"/>
        <end position="38"/>
    </location>
</feature>
<name>A0AAV2E9T7_9ROSI</name>
<gene>
    <name evidence="2" type="ORF">LTRI10_LOCUS23876</name>
</gene>
<evidence type="ECO:0000313" key="3">
    <source>
        <dbReference type="Proteomes" id="UP001497516"/>
    </source>
</evidence>
<protein>
    <submittedName>
        <fullName evidence="2">Uncharacterized protein</fullName>
    </submittedName>
</protein>